<dbReference type="AlphaFoldDB" id="A0A7C3KE27"/>
<organism evidence="2">
    <name type="scientific">Oscillatoriales cyanobacterium SpSt-418</name>
    <dbReference type="NCBI Taxonomy" id="2282169"/>
    <lineage>
        <taxon>Bacteria</taxon>
        <taxon>Bacillati</taxon>
        <taxon>Cyanobacteriota</taxon>
        <taxon>Cyanophyceae</taxon>
        <taxon>Oscillatoriophycideae</taxon>
        <taxon>Oscillatoriales</taxon>
    </lineage>
</organism>
<keyword evidence="1" id="KW-1133">Transmembrane helix</keyword>
<gene>
    <name evidence="2" type="ORF">ENR64_04695</name>
</gene>
<keyword evidence="1" id="KW-0812">Transmembrane</keyword>
<evidence type="ECO:0000313" key="2">
    <source>
        <dbReference type="EMBL" id="HFM97062.1"/>
    </source>
</evidence>
<dbReference type="EMBL" id="DSRU01000053">
    <property type="protein sequence ID" value="HFM97062.1"/>
    <property type="molecule type" value="Genomic_DNA"/>
</dbReference>
<keyword evidence="1" id="KW-0472">Membrane</keyword>
<feature type="transmembrane region" description="Helical" evidence="1">
    <location>
        <begin position="24"/>
        <end position="44"/>
    </location>
</feature>
<proteinExistence type="predicted"/>
<comment type="caution">
    <text evidence="2">The sequence shown here is derived from an EMBL/GenBank/DDBJ whole genome shotgun (WGS) entry which is preliminary data.</text>
</comment>
<feature type="transmembrane region" description="Helical" evidence="1">
    <location>
        <begin position="56"/>
        <end position="75"/>
    </location>
</feature>
<evidence type="ECO:0000256" key="1">
    <source>
        <dbReference type="SAM" id="Phobius"/>
    </source>
</evidence>
<sequence>MKSKTVEHNSNRLVIVITYQDEQFLLGIFVMFGVAILTLTYLGIASKIPASFMQASDLSIVCYIAGFVVLIYGLFRLYSSFLISKFAFDKTVNRLEVESKYFANTNRQVFRLSEVTGIEEVFKPKTTPELFLWIKKGNEVRGEKILFAKASITSLHILWREVSEFLKDQPNLILSKEWLIEQNKDKFKIYRSYDMFRNPDKRTYTVDKKQAI</sequence>
<accession>A0A7C3KE27</accession>
<reference evidence="2" key="1">
    <citation type="journal article" date="2020" name="mSystems">
        <title>Genome- and Community-Level Interaction Insights into Carbon Utilization and Element Cycling Functions of Hydrothermarchaeota in Hydrothermal Sediment.</title>
        <authorList>
            <person name="Zhou Z."/>
            <person name="Liu Y."/>
            <person name="Xu W."/>
            <person name="Pan J."/>
            <person name="Luo Z.H."/>
            <person name="Li M."/>
        </authorList>
    </citation>
    <scope>NUCLEOTIDE SEQUENCE [LARGE SCALE GENOMIC DNA]</scope>
    <source>
        <strain evidence="2">SpSt-418</strain>
    </source>
</reference>
<protein>
    <submittedName>
        <fullName evidence="2">Uncharacterized protein</fullName>
    </submittedName>
</protein>
<name>A0A7C3KE27_9CYAN</name>